<evidence type="ECO:0000259" key="2">
    <source>
        <dbReference type="Pfam" id="PF26572"/>
    </source>
</evidence>
<dbReference type="EMBL" id="LQZG01000002">
    <property type="protein sequence ID" value="OAB87917.1"/>
    <property type="molecule type" value="Genomic_DNA"/>
</dbReference>
<name>A0A176QDS6_9MICO</name>
<sequence length="219" mass="22064">MSALVLADEQVGADLATYVGRAKRHDEDGAARLQALPAGDAGVLAVWTCVLPGAGLIRAGLVLGLRTLPLGAPPEPLDTVVALAALTDRLARTGTGSAELPVPPTTVAASWAAVSPPRGGWEPVGSLAASRLYDTATAGIVEVATGTPQGAGSSAVADLRSRVWGRRLEVPGGSDGASVPAGAAFGMHVLGFLGEDPVTVHAQGPWVRLTSRAGYVLAR</sequence>
<gene>
    <name evidence="3" type="ORF">AWH69_07815</name>
</gene>
<keyword evidence="4" id="KW-1185">Reference proteome</keyword>
<dbReference type="RefSeq" id="WP_068273771.1">
    <property type="nucleotide sequence ID" value="NZ_LQZG01000002.1"/>
</dbReference>
<feature type="domain" description="DUF8185" evidence="2">
    <location>
        <begin position="116"/>
        <end position="219"/>
    </location>
</feature>
<dbReference type="Pfam" id="PF26035">
    <property type="entry name" value="DUF8010"/>
    <property type="match status" value="1"/>
</dbReference>
<evidence type="ECO:0000313" key="4">
    <source>
        <dbReference type="Proteomes" id="UP000076976"/>
    </source>
</evidence>
<comment type="caution">
    <text evidence="3">The sequence shown here is derived from an EMBL/GenBank/DDBJ whole genome shotgun (WGS) entry which is preliminary data.</text>
</comment>
<accession>A0A176QDS6</accession>
<organism evidence="3 4">
    <name type="scientific">Janibacter melonis</name>
    <dbReference type="NCBI Taxonomy" id="262209"/>
    <lineage>
        <taxon>Bacteria</taxon>
        <taxon>Bacillati</taxon>
        <taxon>Actinomycetota</taxon>
        <taxon>Actinomycetes</taxon>
        <taxon>Micrococcales</taxon>
        <taxon>Intrasporangiaceae</taxon>
        <taxon>Janibacter</taxon>
    </lineage>
</organism>
<dbReference type="Pfam" id="PF26572">
    <property type="entry name" value="DUF8185"/>
    <property type="match status" value="1"/>
</dbReference>
<dbReference type="InterPro" id="IPR058323">
    <property type="entry name" value="DUF8010"/>
</dbReference>
<reference evidence="3 4" key="1">
    <citation type="submission" date="2016-01" db="EMBL/GenBank/DDBJ databases">
        <title>Janibacter melonis strain CD11_4 genome sequencing and assembly.</title>
        <authorList>
            <person name="Nair G.R."/>
            <person name="Kaur G."/>
            <person name="Chander A.M."/>
            <person name="Mayilraj S."/>
        </authorList>
    </citation>
    <scope>NUCLEOTIDE SEQUENCE [LARGE SCALE GENOMIC DNA]</scope>
    <source>
        <strain evidence="3 4">CD11-4</strain>
    </source>
</reference>
<dbReference type="Proteomes" id="UP000076976">
    <property type="component" value="Unassembled WGS sequence"/>
</dbReference>
<evidence type="ECO:0000259" key="1">
    <source>
        <dbReference type="Pfam" id="PF26035"/>
    </source>
</evidence>
<feature type="domain" description="DUF8010" evidence="1">
    <location>
        <begin position="3"/>
        <end position="110"/>
    </location>
</feature>
<evidence type="ECO:0000313" key="3">
    <source>
        <dbReference type="EMBL" id="OAB87917.1"/>
    </source>
</evidence>
<dbReference type="InterPro" id="IPR058498">
    <property type="entry name" value="DUF8185"/>
</dbReference>
<protein>
    <submittedName>
        <fullName evidence="3">Uncharacterized protein</fullName>
    </submittedName>
</protein>
<proteinExistence type="predicted"/>
<dbReference type="AlphaFoldDB" id="A0A176QDS6"/>
<dbReference type="STRING" id="262209.AWH69_07815"/>